<evidence type="ECO:0000313" key="3">
    <source>
        <dbReference type="Proteomes" id="UP001186944"/>
    </source>
</evidence>
<protein>
    <recommendedName>
        <fullName evidence="1">3'-5' exonuclease domain-containing protein</fullName>
    </recommendedName>
</protein>
<dbReference type="InterPro" id="IPR036397">
    <property type="entry name" value="RNaseH_sf"/>
</dbReference>
<gene>
    <name evidence="2" type="ORF">FSP39_004072</name>
</gene>
<dbReference type="Proteomes" id="UP001186944">
    <property type="component" value="Unassembled WGS sequence"/>
</dbReference>
<dbReference type="PANTHER" id="PTHR46628">
    <property type="entry name" value="PIRNA BIOGENESIS PROTEIN EXD1"/>
    <property type="match status" value="1"/>
</dbReference>
<feature type="domain" description="3'-5' exonuclease" evidence="1">
    <location>
        <begin position="100"/>
        <end position="171"/>
    </location>
</feature>
<dbReference type="EMBL" id="VSWD01000006">
    <property type="protein sequence ID" value="KAK3099419.1"/>
    <property type="molecule type" value="Genomic_DNA"/>
</dbReference>
<proteinExistence type="predicted"/>
<dbReference type="GO" id="GO:0003676">
    <property type="term" value="F:nucleic acid binding"/>
    <property type="evidence" value="ECO:0007669"/>
    <property type="project" value="InterPro"/>
</dbReference>
<reference evidence="2" key="1">
    <citation type="submission" date="2019-08" db="EMBL/GenBank/DDBJ databases">
        <title>The improved chromosome-level genome for the pearl oyster Pinctada fucata martensii using PacBio sequencing and Hi-C.</title>
        <authorList>
            <person name="Zheng Z."/>
        </authorList>
    </citation>
    <scope>NUCLEOTIDE SEQUENCE</scope>
    <source>
        <strain evidence="2">ZZ-2019</strain>
        <tissue evidence="2">Adductor muscle</tissue>
    </source>
</reference>
<dbReference type="PANTHER" id="PTHR46628:SF1">
    <property type="entry name" value="PIRNA BIOGENESIS PROTEIN EXD1"/>
    <property type="match status" value="1"/>
</dbReference>
<dbReference type="GO" id="GO:1990923">
    <property type="term" value="C:PET complex"/>
    <property type="evidence" value="ECO:0007669"/>
    <property type="project" value="TreeGrafter"/>
</dbReference>
<comment type="caution">
    <text evidence="2">The sequence shown here is derived from an EMBL/GenBank/DDBJ whole genome shotgun (WGS) entry which is preliminary data.</text>
</comment>
<name>A0AA88Y736_PINIB</name>
<dbReference type="AlphaFoldDB" id="A0AA88Y736"/>
<dbReference type="SUPFAM" id="SSF53098">
    <property type="entry name" value="Ribonuclease H-like"/>
    <property type="match status" value="1"/>
</dbReference>
<organism evidence="2 3">
    <name type="scientific">Pinctada imbricata</name>
    <name type="common">Atlantic pearl-oyster</name>
    <name type="synonym">Pinctada martensii</name>
    <dbReference type="NCBI Taxonomy" id="66713"/>
    <lineage>
        <taxon>Eukaryota</taxon>
        <taxon>Metazoa</taxon>
        <taxon>Spiralia</taxon>
        <taxon>Lophotrochozoa</taxon>
        <taxon>Mollusca</taxon>
        <taxon>Bivalvia</taxon>
        <taxon>Autobranchia</taxon>
        <taxon>Pteriomorphia</taxon>
        <taxon>Pterioida</taxon>
        <taxon>Pterioidea</taxon>
        <taxon>Pteriidae</taxon>
        <taxon>Pinctada</taxon>
    </lineage>
</organism>
<keyword evidence="3" id="KW-1185">Reference proteome</keyword>
<accession>A0AA88Y736</accession>
<dbReference type="GO" id="GO:0034587">
    <property type="term" value="P:piRNA processing"/>
    <property type="evidence" value="ECO:0007669"/>
    <property type="project" value="TreeGrafter"/>
</dbReference>
<evidence type="ECO:0000313" key="2">
    <source>
        <dbReference type="EMBL" id="KAK3099419.1"/>
    </source>
</evidence>
<dbReference type="Gene3D" id="3.30.420.10">
    <property type="entry name" value="Ribonuclease H-like superfamily/Ribonuclease H"/>
    <property type="match status" value="1"/>
</dbReference>
<dbReference type="InterPro" id="IPR002562">
    <property type="entry name" value="3'-5'_exonuclease_dom"/>
</dbReference>
<sequence>MMAELAEFVGKRVVLELKEGATLNGFVHALDATTSKLTLHKANQTSEYDSSSDPEQLDDVDAPYVLINKLDQRFRDAVHYISQQQIIGFAIQAVCPGRLGKLCWLQFGTAEHVFIFDVLSMGPLSFEEGIKKILESPDIQKVMHDCRLVSDMLHHQYDTNLINIFDTEVADVFVYRLHHNNDWPRYVQGLPHCLVDHLNLEPEEVHAMKVRDGFQEEDQEVWAKRPASRDILMAAMKNVMHLRKLRYVLEEKMMAEFVAGVDIYLSQVKNASKQDAKKAQISNHKLPLAFQELPSMMSHRDHRRFYRRSNGVGDNFSKSDIKGFRDNVAVINDVNVSYSRDSPWHVVPEGKRSCKKF</sequence>
<dbReference type="InterPro" id="IPR052144">
    <property type="entry name" value="piRNA_biogenesis_EXD1"/>
</dbReference>
<dbReference type="Pfam" id="PF01612">
    <property type="entry name" value="DNA_pol_A_exo1"/>
    <property type="match status" value="1"/>
</dbReference>
<dbReference type="InterPro" id="IPR012337">
    <property type="entry name" value="RNaseH-like_sf"/>
</dbReference>
<evidence type="ECO:0000259" key="1">
    <source>
        <dbReference type="Pfam" id="PF01612"/>
    </source>
</evidence>
<dbReference type="GO" id="GO:0008408">
    <property type="term" value="F:3'-5' exonuclease activity"/>
    <property type="evidence" value="ECO:0007669"/>
    <property type="project" value="InterPro"/>
</dbReference>